<evidence type="ECO:0000313" key="3">
    <source>
        <dbReference type="EMBL" id="AFZ68011.1"/>
    </source>
</evidence>
<dbReference type="Gene3D" id="3.90.226.10">
    <property type="entry name" value="2-enoyl-CoA Hydratase, Chain A, domain 1"/>
    <property type="match status" value="1"/>
</dbReference>
<dbReference type="GO" id="GO:0006515">
    <property type="term" value="P:protein quality control for misfolded or incompletely synthesized proteins"/>
    <property type="evidence" value="ECO:0007669"/>
    <property type="project" value="TreeGrafter"/>
</dbReference>
<protein>
    <recommendedName>
        <fullName evidence="2">ATP-dependent Clp protease proteolytic subunit</fullName>
    </recommendedName>
</protein>
<dbReference type="STRING" id="937777.Deipe_2546"/>
<dbReference type="eggNOG" id="COG0740">
    <property type="taxonomic scope" value="Bacteria"/>
</dbReference>
<dbReference type="GO" id="GO:0004176">
    <property type="term" value="F:ATP-dependent peptidase activity"/>
    <property type="evidence" value="ECO:0007669"/>
    <property type="project" value="InterPro"/>
</dbReference>
<dbReference type="PANTHER" id="PTHR10381:SF11">
    <property type="entry name" value="ATP-DEPENDENT CLP PROTEASE PROTEOLYTIC SUBUNIT, MITOCHONDRIAL"/>
    <property type="match status" value="1"/>
</dbReference>
<dbReference type="InterPro" id="IPR001907">
    <property type="entry name" value="ClpP"/>
</dbReference>
<dbReference type="HOGENOM" id="CLU_1560438_0_0_0"/>
<gene>
    <name evidence="3" type="ordered locus">Deipe_2546</name>
</gene>
<dbReference type="EMBL" id="CP003382">
    <property type="protein sequence ID" value="AFZ68011.1"/>
    <property type="molecule type" value="Genomic_DNA"/>
</dbReference>
<dbReference type="Proteomes" id="UP000010467">
    <property type="component" value="Chromosome"/>
</dbReference>
<name>L0A2D4_DEIPD</name>
<keyword evidence="3" id="KW-0378">Hydrolase</keyword>
<dbReference type="PRINTS" id="PR00127">
    <property type="entry name" value="CLPPROTEASEP"/>
</dbReference>
<dbReference type="SUPFAM" id="SSF52096">
    <property type="entry name" value="ClpP/crotonase"/>
    <property type="match status" value="1"/>
</dbReference>
<dbReference type="GO" id="GO:0009368">
    <property type="term" value="C:endopeptidase Clp complex"/>
    <property type="evidence" value="ECO:0007669"/>
    <property type="project" value="TreeGrafter"/>
</dbReference>
<dbReference type="InterPro" id="IPR023562">
    <property type="entry name" value="ClpP/TepA"/>
</dbReference>
<dbReference type="AlphaFoldDB" id="L0A2D4"/>
<dbReference type="Pfam" id="PF00574">
    <property type="entry name" value="CLP_protease"/>
    <property type="match status" value="1"/>
</dbReference>
<evidence type="ECO:0000313" key="4">
    <source>
        <dbReference type="Proteomes" id="UP000010467"/>
    </source>
</evidence>
<dbReference type="GO" id="GO:0051117">
    <property type="term" value="F:ATPase binding"/>
    <property type="evidence" value="ECO:0007669"/>
    <property type="project" value="TreeGrafter"/>
</dbReference>
<keyword evidence="3" id="KW-0645">Protease</keyword>
<dbReference type="InterPro" id="IPR029045">
    <property type="entry name" value="ClpP/crotonase-like_dom_sf"/>
</dbReference>
<proteinExistence type="inferred from homology"/>
<keyword evidence="4" id="KW-1185">Reference proteome</keyword>
<evidence type="ECO:0000256" key="1">
    <source>
        <dbReference type="ARBA" id="ARBA00007039"/>
    </source>
</evidence>
<dbReference type="PATRIC" id="fig|937777.3.peg.2554"/>
<organism evidence="3 4">
    <name type="scientific">Deinococcus peraridilitoris (strain DSM 19664 / LMG 22246 / CIP 109416 / KR-200)</name>
    <dbReference type="NCBI Taxonomy" id="937777"/>
    <lineage>
        <taxon>Bacteria</taxon>
        <taxon>Thermotogati</taxon>
        <taxon>Deinococcota</taxon>
        <taxon>Deinococci</taxon>
        <taxon>Deinococcales</taxon>
        <taxon>Deinococcaceae</taxon>
        <taxon>Deinococcus</taxon>
    </lineage>
</organism>
<evidence type="ECO:0000256" key="2">
    <source>
        <dbReference type="RuleBase" id="RU003567"/>
    </source>
</evidence>
<dbReference type="PANTHER" id="PTHR10381">
    <property type="entry name" value="ATP-DEPENDENT CLP PROTEASE PROTEOLYTIC SUBUNIT"/>
    <property type="match status" value="1"/>
</dbReference>
<sequence>MPGEGHARSVVLSGPLDHFCASDAAAHLLALDLDDPISPIEVLVGTPVGSVRAALALGDVLCEISAPTLTVGLGSLGLPGALVLVTGRRRRALEHCQIDLFFTSGSSWCDASTPVTVQANEAVLLRESVLLTLLKRTRLSQAELFRRLRVPQPMSAQEAWSSGLIDEVQRR</sequence>
<dbReference type="KEGG" id="dpd:Deipe_2546"/>
<dbReference type="GO" id="GO:0004252">
    <property type="term" value="F:serine-type endopeptidase activity"/>
    <property type="evidence" value="ECO:0007669"/>
    <property type="project" value="InterPro"/>
</dbReference>
<reference evidence="4" key="1">
    <citation type="submission" date="2012-03" db="EMBL/GenBank/DDBJ databases">
        <title>Complete sequence of chromosome of Deinococcus peraridilitoris DSM 19664.</title>
        <authorList>
            <person name="Lucas S."/>
            <person name="Copeland A."/>
            <person name="Lapidus A."/>
            <person name="Glavina del Rio T."/>
            <person name="Dalin E."/>
            <person name="Tice H."/>
            <person name="Bruce D."/>
            <person name="Goodwin L."/>
            <person name="Pitluck S."/>
            <person name="Peters L."/>
            <person name="Mikhailova N."/>
            <person name="Lu M."/>
            <person name="Kyrpides N."/>
            <person name="Mavromatis K."/>
            <person name="Ivanova N."/>
            <person name="Brettin T."/>
            <person name="Detter J.C."/>
            <person name="Han C."/>
            <person name="Larimer F."/>
            <person name="Land M."/>
            <person name="Hauser L."/>
            <person name="Markowitz V."/>
            <person name="Cheng J.-F."/>
            <person name="Hugenholtz P."/>
            <person name="Woyke T."/>
            <person name="Wu D."/>
            <person name="Pukall R."/>
            <person name="Steenblock K."/>
            <person name="Brambilla E."/>
            <person name="Klenk H.-P."/>
            <person name="Eisen J.A."/>
        </authorList>
    </citation>
    <scope>NUCLEOTIDE SEQUENCE [LARGE SCALE GENOMIC DNA]</scope>
    <source>
        <strain evidence="4">DSM 19664 / LMG 22246 / CIP 109416 / KR-200</strain>
    </source>
</reference>
<comment type="similarity">
    <text evidence="1 2">Belongs to the peptidase S14 family.</text>
</comment>
<accession>L0A2D4</accession>